<protein>
    <submittedName>
        <fullName evidence="3">Biotin--acetyl-CoA-carboxylase ligase</fullName>
        <ecNumber evidence="3">6.3.4.15</ecNumber>
    </submittedName>
</protein>
<dbReference type="OrthoDB" id="9807064at2"/>
<dbReference type="NCBIfam" id="TIGR00121">
    <property type="entry name" value="birA_ligase"/>
    <property type="match status" value="1"/>
</dbReference>
<proteinExistence type="predicted"/>
<dbReference type="Proteomes" id="UP000239735">
    <property type="component" value="Unassembled WGS sequence"/>
</dbReference>
<dbReference type="InterPro" id="IPR045864">
    <property type="entry name" value="aa-tRNA-synth_II/BPL/LPL"/>
</dbReference>
<dbReference type="PANTHER" id="PTHR12835:SF5">
    <property type="entry name" value="BIOTIN--PROTEIN LIGASE"/>
    <property type="match status" value="1"/>
</dbReference>
<dbReference type="CDD" id="cd16442">
    <property type="entry name" value="BPL"/>
    <property type="match status" value="1"/>
</dbReference>
<dbReference type="PROSITE" id="PS51733">
    <property type="entry name" value="BPL_LPL_CATALYTIC"/>
    <property type="match status" value="1"/>
</dbReference>
<evidence type="ECO:0000256" key="1">
    <source>
        <dbReference type="ARBA" id="ARBA00022598"/>
    </source>
</evidence>
<dbReference type="GO" id="GO:0004077">
    <property type="term" value="F:biotin--[biotin carboxyl-carrier protein] ligase activity"/>
    <property type="evidence" value="ECO:0007669"/>
    <property type="project" value="UniProtKB-EC"/>
</dbReference>
<dbReference type="GO" id="GO:0005737">
    <property type="term" value="C:cytoplasm"/>
    <property type="evidence" value="ECO:0007669"/>
    <property type="project" value="TreeGrafter"/>
</dbReference>
<gene>
    <name evidence="3" type="ORF">SBA5_110149</name>
</gene>
<dbReference type="Gene3D" id="3.30.930.10">
    <property type="entry name" value="Bira Bifunctional Protein, Domain 2"/>
    <property type="match status" value="1"/>
</dbReference>
<dbReference type="EMBL" id="OKRB01000013">
    <property type="protein sequence ID" value="SPE17789.1"/>
    <property type="molecule type" value="Genomic_DNA"/>
</dbReference>
<dbReference type="InterPro" id="IPR004143">
    <property type="entry name" value="BPL_LPL_catalytic"/>
</dbReference>
<sequence length="264" mass="27245">MYDLTALDAALSGTLFAGKLHFARTTGSTNADAMAAGRAGAPHGSAYLADEQTAGRGRGDHGWHSAAGEGLYVSILLRPAIPAAHLPLLPLAAGLAAADAICSAASLAVDLRWPNDLLISERKTGGILVEANIESEGPPHAVVAGIGINVHQREFPQGLASPATSLDLETGRRISRQLLLVALLKSLERETSELLDPAGAIKIPQRVEQASTWVRGRNVVVHGPQACHGVTAGLDKDGFLLVETAAGVVTVQTGGLRAAEKTGC</sequence>
<dbReference type="AlphaFoldDB" id="A0A2N9L3I1"/>
<accession>A0A2N9L3I1</accession>
<name>A0A2N9L3I1_9BACT</name>
<dbReference type="InterPro" id="IPR004408">
    <property type="entry name" value="Biotin_CoA_COase_ligase"/>
</dbReference>
<feature type="domain" description="BPL/LPL catalytic" evidence="2">
    <location>
        <begin position="19"/>
        <end position="195"/>
    </location>
</feature>
<dbReference type="SUPFAM" id="SSF55681">
    <property type="entry name" value="Class II aaRS and biotin synthetases"/>
    <property type="match status" value="1"/>
</dbReference>
<reference evidence="4" key="1">
    <citation type="submission" date="2018-02" db="EMBL/GenBank/DDBJ databases">
        <authorList>
            <person name="Hausmann B."/>
        </authorList>
    </citation>
    <scope>NUCLEOTIDE SEQUENCE [LARGE SCALE GENOMIC DNA]</scope>
    <source>
        <strain evidence="4">Peat soil MAG SbA5</strain>
    </source>
</reference>
<evidence type="ECO:0000313" key="4">
    <source>
        <dbReference type="Proteomes" id="UP000239735"/>
    </source>
</evidence>
<dbReference type="Pfam" id="PF03099">
    <property type="entry name" value="BPL_LplA_LipB"/>
    <property type="match status" value="1"/>
</dbReference>
<evidence type="ECO:0000313" key="3">
    <source>
        <dbReference type="EMBL" id="SPE17789.1"/>
    </source>
</evidence>
<dbReference type="EC" id="6.3.4.15" evidence="3"/>
<organism evidence="3 4">
    <name type="scientific">Candidatus Sulfuritelmatomonas gaucii</name>
    <dbReference type="NCBI Taxonomy" id="2043161"/>
    <lineage>
        <taxon>Bacteria</taxon>
        <taxon>Pseudomonadati</taxon>
        <taxon>Acidobacteriota</taxon>
        <taxon>Terriglobia</taxon>
        <taxon>Terriglobales</taxon>
        <taxon>Acidobacteriaceae</taxon>
        <taxon>Candidatus Sulfuritelmatomonas</taxon>
    </lineage>
</organism>
<dbReference type="PANTHER" id="PTHR12835">
    <property type="entry name" value="BIOTIN PROTEIN LIGASE"/>
    <property type="match status" value="1"/>
</dbReference>
<evidence type="ECO:0000259" key="2">
    <source>
        <dbReference type="PROSITE" id="PS51733"/>
    </source>
</evidence>
<keyword evidence="1 3" id="KW-0436">Ligase</keyword>